<dbReference type="InterPro" id="IPR045085">
    <property type="entry name" value="HLD_clamp_pol_III_gamma_tau"/>
</dbReference>
<dbReference type="NCBIfam" id="TIGR02397">
    <property type="entry name" value="dnaX_nterm"/>
    <property type="match status" value="1"/>
</dbReference>
<keyword evidence="9" id="KW-0067">ATP-binding</keyword>
<keyword evidence="10" id="KW-0239">DNA-directed DNA polymerase</keyword>
<evidence type="ECO:0000256" key="3">
    <source>
        <dbReference type="ARBA" id="ARBA00022679"/>
    </source>
</evidence>
<dbReference type="InterPro" id="IPR012763">
    <property type="entry name" value="DNA_pol_III_sug/sutau_N"/>
</dbReference>
<evidence type="ECO:0000259" key="12">
    <source>
        <dbReference type="SMART" id="SM00382"/>
    </source>
</evidence>
<dbReference type="FunFam" id="1.10.8.60:FF:000013">
    <property type="entry name" value="DNA polymerase III subunit gamma/tau"/>
    <property type="match status" value="1"/>
</dbReference>
<dbReference type="SMART" id="SM00382">
    <property type="entry name" value="AAA"/>
    <property type="match status" value="1"/>
</dbReference>
<keyword evidence="3 13" id="KW-0808">Transferase</keyword>
<keyword evidence="6" id="KW-0479">Metal-binding</keyword>
<dbReference type="InterPro" id="IPR050238">
    <property type="entry name" value="DNA_Rep/Repair_Clamp_Loader"/>
</dbReference>
<evidence type="ECO:0000256" key="7">
    <source>
        <dbReference type="ARBA" id="ARBA00022741"/>
    </source>
</evidence>
<dbReference type="Proteomes" id="UP000014257">
    <property type="component" value="Unassembled WGS sequence"/>
</dbReference>
<dbReference type="Gene3D" id="1.20.272.10">
    <property type="match status" value="1"/>
</dbReference>
<gene>
    <name evidence="13" type="ORF">Lpp22_2241</name>
</gene>
<keyword evidence="8" id="KW-0862">Zinc</keyword>
<dbReference type="InterPro" id="IPR008921">
    <property type="entry name" value="DNA_pol3_clamp-load_cplx_C"/>
</dbReference>
<evidence type="ECO:0000256" key="1">
    <source>
        <dbReference type="ARBA" id="ARBA00006360"/>
    </source>
</evidence>
<dbReference type="InterPro" id="IPR003593">
    <property type="entry name" value="AAA+_ATPase"/>
</dbReference>
<dbReference type="SUPFAM" id="SSF52540">
    <property type="entry name" value="P-loop containing nucleoside triphosphate hydrolases"/>
    <property type="match status" value="1"/>
</dbReference>
<dbReference type="PRINTS" id="PR00300">
    <property type="entry name" value="CLPPROTEASEA"/>
</dbReference>
<evidence type="ECO:0000313" key="14">
    <source>
        <dbReference type="Proteomes" id="UP000014257"/>
    </source>
</evidence>
<dbReference type="GO" id="GO:0009360">
    <property type="term" value="C:DNA polymerase III complex"/>
    <property type="evidence" value="ECO:0007669"/>
    <property type="project" value="InterPro"/>
</dbReference>
<comment type="similarity">
    <text evidence="1">Belongs to the DnaX/STICHEL family.</text>
</comment>
<dbReference type="InterPro" id="IPR001270">
    <property type="entry name" value="ClpA/B"/>
</dbReference>
<accession>A0A8E0I8D1</accession>
<dbReference type="EMBL" id="ANMI01000219">
    <property type="protein sequence ID" value="EPC23933.1"/>
    <property type="molecule type" value="Genomic_DNA"/>
</dbReference>
<dbReference type="GO" id="GO:0046872">
    <property type="term" value="F:metal ion binding"/>
    <property type="evidence" value="ECO:0007669"/>
    <property type="project" value="UniProtKB-KW"/>
</dbReference>
<dbReference type="PANTHER" id="PTHR11669">
    <property type="entry name" value="REPLICATION FACTOR C / DNA POLYMERASE III GAMMA-TAU SUBUNIT"/>
    <property type="match status" value="1"/>
</dbReference>
<protein>
    <recommendedName>
        <fullName evidence="2">DNA-directed DNA polymerase</fullName>
        <ecNumber evidence="2">2.7.7.7</ecNumber>
    </recommendedName>
</protein>
<dbReference type="CDD" id="cd00009">
    <property type="entry name" value="AAA"/>
    <property type="match status" value="1"/>
</dbReference>
<dbReference type="Pfam" id="PF12169">
    <property type="entry name" value="DNA_pol3_gamma3"/>
    <property type="match status" value="1"/>
</dbReference>
<dbReference type="CDD" id="cd18137">
    <property type="entry name" value="HLD_clamp_pol_III_gamma_tau"/>
    <property type="match status" value="1"/>
</dbReference>
<feature type="domain" description="AAA+ ATPase" evidence="12">
    <location>
        <begin position="50"/>
        <end position="192"/>
    </location>
</feature>
<keyword evidence="4 13" id="KW-0548">Nucleotidyltransferase</keyword>
<evidence type="ECO:0000256" key="4">
    <source>
        <dbReference type="ARBA" id="ARBA00022695"/>
    </source>
</evidence>
<dbReference type="AlphaFoldDB" id="A0A8E0I8D1"/>
<dbReference type="Gene3D" id="1.10.8.60">
    <property type="match status" value="1"/>
</dbReference>
<proteinExistence type="inferred from homology"/>
<sequence>MTAPANVFKGGGTVSYQALYRVWRPQQFKDVIGQEAITKTLKNALITGQTSHAYLFTGPRGTGKTSVAKILAKALNCLHLEDGEPDNTCEICQAINNGSLTDVIEIDAASNNGVDEIRDIRDKAKYAPTQARVKVYIIDEVHMLSSGAFNALLKTLEEPPAHVVFILATTEPHKIPATIISRTQRFDFRRITPEDIVKRMRFILDDKQITYDDAALKVIAKAAEGGMRDALSILDQVLSFGDNHVTTEDALDVAGGVTTAVLGKYLAAVLAKDHAQALKMIEDLLASGKDAGRLIEDLIEYLRDLLVNQQAPTLLGDLEKSLLDDQFKILSENFKPEQIYHMIDVLNSTQQQLRMTNHPEIYLEVATVRLSETTTPQVTAAPAQAENPQFEKLTAKVKQLSDQLKRVEANGGTIPPPTRTRKHVKAKANHVNRKAIYPILGAATKQDLTNLKDVWPNLLGLLSITKRAMMKVSEPVAASPNGVIVSFDYDIYVERAMNDAALMTELESGLQKLTGKQPKIVLVQSDVWPTIRQDYIQELKAPENKEQKADTKPQIPPVVSKLTELFGKDAPNVTIKND</sequence>
<dbReference type="Pfam" id="PF13177">
    <property type="entry name" value="DNA_pol3_delta2"/>
    <property type="match status" value="1"/>
</dbReference>
<reference evidence="13 14" key="1">
    <citation type="journal article" date="2013" name="PLoS ONE">
        <title>Lactobacillus paracasei comparative genomics: towards species pan-genome definition and exploitation of diversity.</title>
        <authorList>
            <person name="Smokvina T."/>
            <person name="Wels M."/>
            <person name="Polka J."/>
            <person name="Chervaux C."/>
            <person name="Brisse S."/>
            <person name="Boekhorst J."/>
            <person name="van Hylckama Vlieg J.E."/>
            <person name="Siezen R.J."/>
        </authorList>
    </citation>
    <scope>NUCLEOTIDE SEQUENCE [LARGE SCALE GENOMIC DNA]</scope>
    <source>
        <strain evidence="13 14">Lpp22</strain>
    </source>
</reference>
<evidence type="ECO:0000256" key="2">
    <source>
        <dbReference type="ARBA" id="ARBA00012417"/>
    </source>
</evidence>
<dbReference type="InterPro" id="IPR027417">
    <property type="entry name" value="P-loop_NTPase"/>
</dbReference>
<keyword evidence="5" id="KW-0235">DNA replication</keyword>
<evidence type="ECO:0000256" key="9">
    <source>
        <dbReference type="ARBA" id="ARBA00022840"/>
    </source>
</evidence>
<evidence type="ECO:0000256" key="11">
    <source>
        <dbReference type="ARBA" id="ARBA00049244"/>
    </source>
</evidence>
<dbReference type="SUPFAM" id="SSF48019">
    <property type="entry name" value="post-AAA+ oligomerization domain-like"/>
    <property type="match status" value="1"/>
</dbReference>
<dbReference type="InterPro" id="IPR022754">
    <property type="entry name" value="DNA_pol_III_gamma-3"/>
</dbReference>
<evidence type="ECO:0000256" key="8">
    <source>
        <dbReference type="ARBA" id="ARBA00022833"/>
    </source>
</evidence>
<dbReference type="FunFam" id="3.40.50.300:FF:000014">
    <property type="entry name" value="DNA polymerase III subunit gamma/tau"/>
    <property type="match status" value="1"/>
</dbReference>
<evidence type="ECO:0000256" key="10">
    <source>
        <dbReference type="ARBA" id="ARBA00022932"/>
    </source>
</evidence>
<keyword evidence="7" id="KW-0547">Nucleotide-binding</keyword>
<dbReference type="GO" id="GO:0006261">
    <property type="term" value="P:DNA-templated DNA replication"/>
    <property type="evidence" value="ECO:0007669"/>
    <property type="project" value="TreeGrafter"/>
</dbReference>
<name>A0A8E0I8D1_LACPA</name>
<evidence type="ECO:0000256" key="6">
    <source>
        <dbReference type="ARBA" id="ARBA00022723"/>
    </source>
</evidence>
<dbReference type="Pfam" id="PF22608">
    <property type="entry name" value="DNAX_ATPase_lid"/>
    <property type="match status" value="1"/>
</dbReference>
<dbReference type="EC" id="2.7.7.7" evidence="2"/>
<comment type="catalytic activity">
    <reaction evidence="11">
        <text>DNA(n) + a 2'-deoxyribonucleoside 5'-triphosphate = DNA(n+1) + diphosphate</text>
        <dbReference type="Rhea" id="RHEA:22508"/>
        <dbReference type="Rhea" id="RHEA-COMP:17339"/>
        <dbReference type="Rhea" id="RHEA-COMP:17340"/>
        <dbReference type="ChEBI" id="CHEBI:33019"/>
        <dbReference type="ChEBI" id="CHEBI:61560"/>
        <dbReference type="ChEBI" id="CHEBI:173112"/>
        <dbReference type="EC" id="2.7.7.7"/>
    </reaction>
</comment>
<dbReference type="GO" id="GO:0005524">
    <property type="term" value="F:ATP binding"/>
    <property type="evidence" value="ECO:0007669"/>
    <property type="project" value="UniProtKB-KW"/>
</dbReference>
<dbReference type="GO" id="GO:0003677">
    <property type="term" value="F:DNA binding"/>
    <property type="evidence" value="ECO:0007669"/>
    <property type="project" value="InterPro"/>
</dbReference>
<dbReference type="Gene3D" id="3.40.50.300">
    <property type="entry name" value="P-loop containing nucleotide triphosphate hydrolases"/>
    <property type="match status" value="1"/>
</dbReference>
<dbReference type="PANTHER" id="PTHR11669:SF0">
    <property type="entry name" value="PROTEIN STICHEL-LIKE 2"/>
    <property type="match status" value="1"/>
</dbReference>
<comment type="caution">
    <text evidence="13">The sequence shown here is derived from an EMBL/GenBank/DDBJ whole genome shotgun (WGS) entry which is preliminary data.</text>
</comment>
<evidence type="ECO:0000313" key="13">
    <source>
        <dbReference type="EMBL" id="EPC23933.1"/>
    </source>
</evidence>
<dbReference type="NCBIfam" id="NF004046">
    <property type="entry name" value="PRK05563.1"/>
    <property type="match status" value="1"/>
</dbReference>
<organism evidence="13 14">
    <name type="scientific">Lacticaseibacillus paracasei subsp. paracasei Lpp22</name>
    <dbReference type="NCBI Taxonomy" id="1256221"/>
    <lineage>
        <taxon>Bacteria</taxon>
        <taxon>Bacillati</taxon>
        <taxon>Bacillota</taxon>
        <taxon>Bacilli</taxon>
        <taxon>Lactobacillales</taxon>
        <taxon>Lactobacillaceae</taxon>
        <taxon>Lacticaseibacillus</taxon>
    </lineage>
</organism>
<evidence type="ECO:0000256" key="5">
    <source>
        <dbReference type="ARBA" id="ARBA00022705"/>
    </source>
</evidence>
<dbReference type="GO" id="GO:0003887">
    <property type="term" value="F:DNA-directed DNA polymerase activity"/>
    <property type="evidence" value="ECO:0007669"/>
    <property type="project" value="UniProtKB-KW"/>
</dbReference>